<evidence type="ECO:0000256" key="4">
    <source>
        <dbReference type="ARBA" id="ARBA00023136"/>
    </source>
</evidence>
<feature type="region of interest" description="Disordered" evidence="5">
    <location>
        <begin position="1"/>
        <end position="20"/>
    </location>
</feature>
<name>A0A0A1VXY4_MICAE</name>
<evidence type="ECO:0000256" key="5">
    <source>
        <dbReference type="SAM" id="MobiDB-lite"/>
    </source>
</evidence>
<evidence type="ECO:0000313" key="9">
    <source>
        <dbReference type="Proteomes" id="UP000030321"/>
    </source>
</evidence>
<comment type="caution">
    <text evidence="8">The sequence shown here is derived from an EMBL/GenBank/DDBJ whole genome shotgun (WGS) entry which is preliminary data.</text>
</comment>
<evidence type="ECO:0000313" key="8">
    <source>
        <dbReference type="EMBL" id="GAL94610.1"/>
    </source>
</evidence>
<keyword evidence="2 6" id="KW-0812">Transmembrane</keyword>
<reference evidence="9" key="1">
    <citation type="journal article" date="2015" name="Genome">
        <title>Whole Genome Sequence of the Non-Microcystin-Producing Microcystis aeruginosa Strain NIES-44.</title>
        <authorList>
            <person name="Okano K."/>
            <person name="Miyata N."/>
            <person name="Ozaki Y."/>
        </authorList>
    </citation>
    <scope>NUCLEOTIDE SEQUENCE [LARGE SCALE GENOMIC DNA]</scope>
    <source>
        <strain evidence="9">NIES-44</strain>
    </source>
</reference>
<keyword evidence="3 6" id="KW-1133">Transmembrane helix</keyword>
<feature type="transmembrane region" description="Helical" evidence="6">
    <location>
        <begin position="31"/>
        <end position="50"/>
    </location>
</feature>
<evidence type="ECO:0000256" key="2">
    <source>
        <dbReference type="ARBA" id="ARBA00022692"/>
    </source>
</evidence>
<accession>A0A0A1VXY4</accession>
<keyword evidence="4 6" id="KW-0472">Membrane</keyword>
<comment type="subcellular location">
    <subcellularLocation>
        <location evidence="1">Membrane</location>
        <topology evidence="1">Multi-pass membrane protein</topology>
    </subcellularLocation>
</comment>
<sequence length="140" mass="15573">MSDPSIESPPTPETNPPSDPMREYYQLQNTLLITTLILSGLIFIPVWLFYSLNTALNYLLGAMVGVVYLKLLAGEVEKLGVTKNRVGKKGLALFAGLIIIASRWQELHIVPVFLGFLTYKGAIIVYTLQTIFKLEQKADS</sequence>
<dbReference type="GO" id="GO:0016020">
    <property type="term" value="C:membrane"/>
    <property type="evidence" value="ECO:0007669"/>
    <property type="project" value="UniProtKB-SubCell"/>
</dbReference>
<dbReference type="AlphaFoldDB" id="A0A0A1VXY4"/>
<proteinExistence type="predicted"/>
<evidence type="ECO:0000256" key="1">
    <source>
        <dbReference type="ARBA" id="ARBA00004141"/>
    </source>
</evidence>
<dbReference type="Proteomes" id="UP000030321">
    <property type="component" value="Unassembled WGS sequence"/>
</dbReference>
<evidence type="ECO:0000256" key="3">
    <source>
        <dbReference type="ARBA" id="ARBA00022989"/>
    </source>
</evidence>
<dbReference type="InterPro" id="IPR056309">
    <property type="entry name" value="CGL160/ATPI_dom"/>
</dbReference>
<feature type="transmembrane region" description="Helical" evidence="6">
    <location>
        <begin position="110"/>
        <end position="128"/>
    </location>
</feature>
<evidence type="ECO:0000259" key="7">
    <source>
        <dbReference type="Pfam" id="PF24763"/>
    </source>
</evidence>
<dbReference type="Pfam" id="PF24763">
    <property type="entry name" value="CGL160_C"/>
    <property type="match status" value="1"/>
</dbReference>
<protein>
    <submittedName>
        <fullName evidence="8">ATP synthase protein I2</fullName>
    </submittedName>
</protein>
<organism evidence="8 9">
    <name type="scientific">Microcystis aeruginosa NIES-44</name>
    <dbReference type="NCBI Taxonomy" id="449439"/>
    <lineage>
        <taxon>Bacteria</taxon>
        <taxon>Bacillati</taxon>
        <taxon>Cyanobacteriota</taxon>
        <taxon>Cyanophyceae</taxon>
        <taxon>Oscillatoriophycideae</taxon>
        <taxon>Chroococcales</taxon>
        <taxon>Microcystaceae</taxon>
        <taxon>Microcystis</taxon>
    </lineage>
</organism>
<feature type="domain" description="CGL160/ATPI" evidence="7">
    <location>
        <begin position="21"/>
        <end position="128"/>
    </location>
</feature>
<gene>
    <name evidence="8" type="ORF">N44_03190</name>
</gene>
<feature type="compositionally biased region" description="Pro residues" evidence="5">
    <location>
        <begin position="7"/>
        <end position="19"/>
    </location>
</feature>
<evidence type="ECO:0000256" key="6">
    <source>
        <dbReference type="SAM" id="Phobius"/>
    </source>
</evidence>
<dbReference type="EMBL" id="BBPA01000059">
    <property type="protein sequence ID" value="GAL94610.1"/>
    <property type="molecule type" value="Genomic_DNA"/>
</dbReference>